<gene>
    <name evidence="6" type="ORF">GPLA_3630</name>
</gene>
<dbReference type="InterPro" id="IPR005119">
    <property type="entry name" value="LysR_subst-bd"/>
</dbReference>
<evidence type="ECO:0000256" key="1">
    <source>
        <dbReference type="ARBA" id="ARBA00009437"/>
    </source>
</evidence>
<accession>K7A0N1</accession>
<proteinExistence type="inferred from homology"/>
<organism evidence="6 7">
    <name type="scientific">Paraglaciecola polaris LMG 21857</name>
    <dbReference type="NCBI Taxonomy" id="1129793"/>
    <lineage>
        <taxon>Bacteria</taxon>
        <taxon>Pseudomonadati</taxon>
        <taxon>Pseudomonadota</taxon>
        <taxon>Gammaproteobacteria</taxon>
        <taxon>Alteromonadales</taxon>
        <taxon>Alteromonadaceae</taxon>
        <taxon>Paraglaciecola</taxon>
    </lineage>
</organism>
<comment type="caution">
    <text evidence="6">The sequence shown here is derived from an EMBL/GenBank/DDBJ whole genome shotgun (WGS) entry which is preliminary data.</text>
</comment>
<evidence type="ECO:0000256" key="3">
    <source>
        <dbReference type="ARBA" id="ARBA00023125"/>
    </source>
</evidence>
<dbReference type="InterPro" id="IPR058163">
    <property type="entry name" value="LysR-type_TF_proteobact-type"/>
</dbReference>
<dbReference type="GO" id="GO:0006351">
    <property type="term" value="P:DNA-templated transcription"/>
    <property type="evidence" value="ECO:0007669"/>
    <property type="project" value="TreeGrafter"/>
</dbReference>
<dbReference type="EMBL" id="BAER01000112">
    <property type="protein sequence ID" value="GAC34518.1"/>
    <property type="molecule type" value="Genomic_DNA"/>
</dbReference>
<dbReference type="SUPFAM" id="SSF46785">
    <property type="entry name" value="Winged helix' DNA-binding domain"/>
    <property type="match status" value="1"/>
</dbReference>
<dbReference type="GO" id="GO:0003700">
    <property type="term" value="F:DNA-binding transcription factor activity"/>
    <property type="evidence" value="ECO:0007669"/>
    <property type="project" value="InterPro"/>
</dbReference>
<dbReference type="GO" id="GO:0043565">
    <property type="term" value="F:sequence-specific DNA binding"/>
    <property type="evidence" value="ECO:0007669"/>
    <property type="project" value="TreeGrafter"/>
</dbReference>
<dbReference type="RefSeq" id="WP_007106283.1">
    <property type="nucleotide sequence ID" value="NZ_BAER01000112.1"/>
</dbReference>
<evidence type="ECO:0000313" key="7">
    <source>
        <dbReference type="Proteomes" id="UP000006322"/>
    </source>
</evidence>
<sequence>MDIIKSFKVFQLVIEQESFSRAADQLNLVPSAVSRQISELENWLGIRLINRTTRSLHLTGEGSEYLAKMSSILGLVDELKCTRGDLAQLTGKLTLSAPMMLGQFILPNAISAFKNEHANVQVSLSLLNRKVDLVEEGYDLALRVGNLADSNLIARKLGTMSFVTVASPEYLRKHGTPLVPRELHLQNCLINTALSSSGRWEYTVEGNAKKVKVNGDIESNESLALLSLAKAGQGIVFLPELYVQKDLARGALVEILRDYRPAPLPINLLYTSNRLISPLLKTFIDFIIEHFAEINLQPEWIQAKL</sequence>
<dbReference type="InterPro" id="IPR036390">
    <property type="entry name" value="WH_DNA-bd_sf"/>
</dbReference>
<dbReference type="STRING" id="1129793.GPLA_3630"/>
<dbReference type="Gene3D" id="1.10.10.10">
    <property type="entry name" value="Winged helix-like DNA-binding domain superfamily/Winged helix DNA-binding domain"/>
    <property type="match status" value="1"/>
</dbReference>
<evidence type="ECO:0000259" key="5">
    <source>
        <dbReference type="PROSITE" id="PS50931"/>
    </source>
</evidence>
<dbReference type="PANTHER" id="PTHR30537:SF5">
    <property type="entry name" value="HTH-TYPE TRANSCRIPTIONAL ACTIVATOR TTDR-RELATED"/>
    <property type="match status" value="1"/>
</dbReference>
<dbReference type="Gene3D" id="3.40.190.290">
    <property type="match status" value="1"/>
</dbReference>
<dbReference type="SUPFAM" id="SSF53850">
    <property type="entry name" value="Periplasmic binding protein-like II"/>
    <property type="match status" value="1"/>
</dbReference>
<dbReference type="PANTHER" id="PTHR30537">
    <property type="entry name" value="HTH-TYPE TRANSCRIPTIONAL REGULATOR"/>
    <property type="match status" value="1"/>
</dbReference>
<dbReference type="Pfam" id="PF03466">
    <property type="entry name" value="LysR_substrate"/>
    <property type="match status" value="1"/>
</dbReference>
<keyword evidence="3" id="KW-0238">DNA-binding</keyword>
<evidence type="ECO:0000256" key="2">
    <source>
        <dbReference type="ARBA" id="ARBA00023015"/>
    </source>
</evidence>
<evidence type="ECO:0000256" key="4">
    <source>
        <dbReference type="ARBA" id="ARBA00023163"/>
    </source>
</evidence>
<dbReference type="PROSITE" id="PS50931">
    <property type="entry name" value="HTH_LYSR"/>
    <property type="match status" value="1"/>
</dbReference>
<dbReference type="AlphaFoldDB" id="K7A0N1"/>
<reference evidence="7" key="1">
    <citation type="journal article" date="2014" name="Environ. Microbiol.">
        <title>Comparative genomics of the marine bacterial genus Glaciecola reveals the high degree of genomic diversity and genomic characteristic for cold adaptation.</title>
        <authorList>
            <person name="Qin Q.L."/>
            <person name="Xie B.B."/>
            <person name="Yu Y."/>
            <person name="Shu Y.L."/>
            <person name="Rong J.C."/>
            <person name="Zhang Y.J."/>
            <person name="Zhao D.L."/>
            <person name="Chen X.L."/>
            <person name="Zhang X.Y."/>
            <person name="Chen B."/>
            <person name="Zhou B.C."/>
            <person name="Zhang Y.Z."/>
        </authorList>
    </citation>
    <scope>NUCLEOTIDE SEQUENCE [LARGE SCALE GENOMIC DNA]</scope>
    <source>
        <strain evidence="7">LMG 21857</strain>
    </source>
</reference>
<dbReference type="FunFam" id="1.10.10.10:FF:000001">
    <property type="entry name" value="LysR family transcriptional regulator"/>
    <property type="match status" value="1"/>
</dbReference>
<dbReference type="Proteomes" id="UP000006322">
    <property type="component" value="Unassembled WGS sequence"/>
</dbReference>
<evidence type="ECO:0000313" key="6">
    <source>
        <dbReference type="EMBL" id="GAC34518.1"/>
    </source>
</evidence>
<keyword evidence="2" id="KW-0805">Transcription regulation</keyword>
<dbReference type="InterPro" id="IPR000847">
    <property type="entry name" value="LysR_HTH_N"/>
</dbReference>
<comment type="similarity">
    <text evidence="1">Belongs to the LysR transcriptional regulatory family.</text>
</comment>
<name>K7A0N1_9ALTE</name>
<feature type="domain" description="HTH lysR-type" evidence="5">
    <location>
        <begin position="1"/>
        <end position="59"/>
    </location>
</feature>
<dbReference type="CDD" id="cd08422">
    <property type="entry name" value="PBP2_CrgA_like"/>
    <property type="match status" value="1"/>
</dbReference>
<protein>
    <submittedName>
        <fullName evidence="6">Transcriptional regulator, LysR family protein</fullName>
    </submittedName>
</protein>
<dbReference type="PRINTS" id="PR00039">
    <property type="entry name" value="HTHLYSR"/>
</dbReference>
<dbReference type="InterPro" id="IPR036388">
    <property type="entry name" value="WH-like_DNA-bd_sf"/>
</dbReference>
<keyword evidence="4" id="KW-0804">Transcription</keyword>
<dbReference type="Pfam" id="PF00126">
    <property type="entry name" value="HTH_1"/>
    <property type="match status" value="1"/>
</dbReference>
<dbReference type="FunFam" id="3.40.190.290:FF:000001">
    <property type="entry name" value="Transcriptional regulator, LysR family"/>
    <property type="match status" value="1"/>
</dbReference>
<dbReference type="OrthoDB" id="9786526at2"/>
<keyword evidence="7" id="KW-1185">Reference proteome</keyword>